<geneLocation type="plasmid" evidence="3">
    <name>pct3</name>
</geneLocation>
<evidence type="ECO:0000256" key="1">
    <source>
        <dbReference type="SAM" id="Phobius"/>
    </source>
</evidence>
<keyword evidence="3" id="KW-1185">Reference proteome</keyword>
<sequence>MKEIIKIIILTLLSIIIFLILIGTFAMTATVKKVTKDIKIIEGTKEPLDINTSEIYCEYIPGGELGDWVVIGQDGVLFHHDNKKLEEIIVIGNVPKEINHYILRNIFIFEGKYLGVKKVKGCNYDFKTFKAENWFINYPIKRIPAEKYYPKDGLSLLDILGEEVMPVREIVEDEN</sequence>
<keyword evidence="1" id="KW-0812">Transmembrane</keyword>
<keyword evidence="1" id="KW-1133">Transmembrane helix</keyword>
<gene>
    <name evidence="2" type="ORF">BGI42_15230</name>
</gene>
<name>A0A1D7XP32_9CLOT</name>
<evidence type="ECO:0000313" key="2">
    <source>
        <dbReference type="EMBL" id="AOR25095.1"/>
    </source>
</evidence>
<dbReference type="AlphaFoldDB" id="A0A1D7XP32"/>
<organism evidence="2 3">
    <name type="scientific">Clostridium taeniosporum</name>
    <dbReference type="NCBI Taxonomy" id="394958"/>
    <lineage>
        <taxon>Bacteria</taxon>
        <taxon>Bacillati</taxon>
        <taxon>Bacillota</taxon>
        <taxon>Clostridia</taxon>
        <taxon>Eubacteriales</taxon>
        <taxon>Clostridiaceae</taxon>
        <taxon>Clostridium</taxon>
    </lineage>
</organism>
<dbReference type="EMBL" id="CP017256">
    <property type="protein sequence ID" value="AOR25095.1"/>
    <property type="molecule type" value="Genomic_DNA"/>
</dbReference>
<proteinExistence type="predicted"/>
<dbReference type="Proteomes" id="UP000094652">
    <property type="component" value="Plasmid pCt3"/>
</dbReference>
<evidence type="ECO:0000313" key="3">
    <source>
        <dbReference type="Proteomes" id="UP000094652"/>
    </source>
</evidence>
<protein>
    <submittedName>
        <fullName evidence="2">Uncharacterized protein</fullName>
    </submittedName>
</protein>
<dbReference type="KEGG" id="ctae:BGI42_15230"/>
<keyword evidence="2" id="KW-0614">Plasmid</keyword>
<dbReference type="OrthoDB" id="1909787at2"/>
<keyword evidence="1" id="KW-0472">Membrane</keyword>
<dbReference type="RefSeq" id="WP_069681213.1">
    <property type="nucleotide sequence ID" value="NZ_CP017256.2"/>
</dbReference>
<accession>A0A1D7XP32</accession>
<reference evidence="3" key="1">
    <citation type="submission" date="2016-09" db="EMBL/GenBank/DDBJ databases">
        <title>Genomics of Clostridium taeniosporum, an organism which forms endospores with ribbon-like appendages.</title>
        <authorList>
            <person name="Walker J.R."/>
        </authorList>
    </citation>
    <scope>NUCLEOTIDE SEQUENCE [LARGE SCALE GENOMIC DNA]</scope>
    <source>
        <strain evidence="3">1/k</strain>
        <plasmid evidence="3">Plasmid pct3</plasmid>
    </source>
</reference>
<feature type="transmembrane region" description="Helical" evidence="1">
    <location>
        <begin position="7"/>
        <end position="27"/>
    </location>
</feature>